<evidence type="ECO:0000256" key="1">
    <source>
        <dbReference type="ARBA" id="ARBA00007198"/>
    </source>
</evidence>
<dbReference type="EC" id="1.20.4.1" evidence="4"/>
<keyword evidence="6" id="KW-1185">Reference proteome</keyword>
<accession>A0ABN9IYC5</accession>
<sequence length="116" mass="12796">MKIYHNPRCSKSRTALERAQAFAEQTGESLQVIEYLQTPPSLADLKTLAGQLNSPLRSLVRENEEEYAELGLQEASDDALLAAIAAHPRLLQRPVLVRNGKATIGRTPEALDAFLQ</sequence>
<dbReference type="EMBL" id="CATYWO010000003">
    <property type="protein sequence ID" value="CAJ0792813.1"/>
    <property type="molecule type" value="Genomic_DNA"/>
</dbReference>
<evidence type="ECO:0000313" key="6">
    <source>
        <dbReference type="Proteomes" id="UP001189616"/>
    </source>
</evidence>
<evidence type="ECO:0000256" key="4">
    <source>
        <dbReference type="RuleBase" id="RU362029"/>
    </source>
</evidence>
<reference evidence="5 6" key="1">
    <citation type="submission" date="2023-07" db="EMBL/GenBank/DDBJ databases">
        <authorList>
            <person name="Peeters C."/>
        </authorList>
    </citation>
    <scope>NUCLEOTIDE SEQUENCE [LARGE SCALE GENOMIC DNA]</scope>
    <source>
        <strain evidence="5 6">LMG 7141</strain>
    </source>
</reference>
<protein>
    <recommendedName>
        <fullName evidence="4">Arsenate reductase</fullName>
        <ecNumber evidence="4">1.20.4.1</ecNumber>
    </recommendedName>
</protein>
<gene>
    <name evidence="5" type="primary">yfgD</name>
    <name evidence="5" type="ORF">LMG7141_02710</name>
</gene>
<dbReference type="RefSeq" id="WP_316658164.1">
    <property type="nucleotide sequence ID" value="NZ_CATYWO010000003.1"/>
</dbReference>
<keyword evidence="2 4" id="KW-0560">Oxidoreductase</keyword>
<comment type="catalytic activity">
    <reaction evidence="4">
        <text>[glutaredoxin]-dithiol + arsenate + glutathione + H(+) = glutathionyl-S-S-[glutaredoxin] + arsenite + H2O</text>
        <dbReference type="Rhea" id="RHEA:22016"/>
        <dbReference type="Rhea" id="RHEA-COMP:10729"/>
        <dbReference type="Rhea" id="RHEA-COMP:17668"/>
        <dbReference type="ChEBI" id="CHEBI:15377"/>
        <dbReference type="ChEBI" id="CHEBI:15378"/>
        <dbReference type="ChEBI" id="CHEBI:29242"/>
        <dbReference type="ChEBI" id="CHEBI:29950"/>
        <dbReference type="ChEBI" id="CHEBI:48597"/>
        <dbReference type="ChEBI" id="CHEBI:57925"/>
        <dbReference type="ChEBI" id="CHEBI:146199"/>
        <dbReference type="EC" id="1.20.4.1"/>
    </reaction>
</comment>
<dbReference type="InterPro" id="IPR006660">
    <property type="entry name" value="Arsenate_reductase-like"/>
</dbReference>
<dbReference type="Proteomes" id="UP001189616">
    <property type="component" value="Unassembled WGS sequence"/>
</dbReference>
<dbReference type="PANTHER" id="PTHR30041">
    <property type="entry name" value="ARSENATE REDUCTASE"/>
    <property type="match status" value="1"/>
</dbReference>
<dbReference type="PANTHER" id="PTHR30041:SF4">
    <property type="entry name" value="ARSENATE REDUCTASE"/>
    <property type="match status" value="1"/>
</dbReference>
<dbReference type="InterPro" id="IPR006659">
    <property type="entry name" value="Arsenate_reductase"/>
</dbReference>
<evidence type="ECO:0000256" key="3">
    <source>
        <dbReference type="PROSITE-ProRule" id="PRU01282"/>
    </source>
</evidence>
<comment type="similarity">
    <text evidence="1 3 4">Belongs to the ArsC family.</text>
</comment>
<comment type="caution">
    <text evidence="5">The sequence shown here is derived from an EMBL/GenBank/DDBJ whole genome shotgun (WGS) entry which is preliminary data.</text>
</comment>
<dbReference type="PROSITE" id="PS51353">
    <property type="entry name" value="ARSC"/>
    <property type="match status" value="1"/>
</dbReference>
<evidence type="ECO:0000313" key="5">
    <source>
        <dbReference type="EMBL" id="CAJ0792813.1"/>
    </source>
</evidence>
<dbReference type="NCBIfam" id="TIGR00014">
    <property type="entry name" value="arsC"/>
    <property type="match status" value="1"/>
</dbReference>
<dbReference type="SUPFAM" id="SSF52833">
    <property type="entry name" value="Thioredoxin-like"/>
    <property type="match status" value="1"/>
</dbReference>
<organism evidence="5 6">
    <name type="scientific">Ralstonia condita</name>
    <dbReference type="NCBI Taxonomy" id="3058600"/>
    <lineage>
        <taxon>Bacteria</taxon>
        <taxon>Pseudomonadati</taxon>
        <taxon>Pseudomonadota</taxon>
        <taxon>Betaproteobacteria</taxon>
        <taxon>Burkholderiales</taxon>
        <taxon>Burkholderiaceae</taxon>
        <taxon>Ralstonia</taxon>
    </lineage>
</organism>
<dbReference type="Gene3D" id="3.40.30.10">
    <property type="entry name" value="Glutaredoxin"/>
    <property type="match status" value="1"/>
</dbReference>
<dbReference type="Pfam" id="PF03960">
    <property type="entry name" value="ArsC"/>
    <property type="match status" value="1"/>
</dbReference>
<evidence type="ECO:0000256" key="2">
    <source>
        <dbReference type="ARBA" id="ARBA00023002"/>
    </source>
</evidence>
<name>A0ABN9IYC5_9RALS</name>
<dbReference type="InterPro" id="IPR036249">
    <property type="entry name" value="Thioredoxin-like_sf"/>
</dbReference>
<proteinExistence type="inferred from homology"/>